<gene>
    <name evidence="2" type="ORF">FSARC_10678</name>
</gene>
<protein>
    <submittedName>
        <fullName evidence="2">Uncharacterized protein</fullName>
    </submittedName>
</protein>
<organism evidence="2 3">
    <name type="scientific">Fusarium sarcochroum</name>
    <dbReference type="NCBI Taxonomy" id="1208366"/>
    <lineage>
        <taxon>Eukaryota</taxon>
        <taxon>Fungi</taxon>
        <taxon>Dikarya</taxon>
        <taxon>Ascomycota</taxon>
        <taxon>Pezizomycotina</taxon>
        <taxon>Sordariomycetes</taxon>
        <taxon>Hypocreomycetidae</taxon>
        <taxon>Hypocreales</taxon>
        <taxon>Nectriaceae</taxon>
        <taxon>Fusarium</taxon>
        <taxon>Fusarium lateritium species complex</taxon>
    </lineage>
</organism>
<feature type="compositionally biased region" description="Low complexity" evidence="1">
    <location>
        <begin position="112"/>
        <end position="132"/>
    </location>
</feature>
<dbReference type="OrthoDB" id="5402897at2759"/>
<dbReference type="AlphaFoldDB" id="A0A8H4TKW3"/>
<sequence length="421" mass="45801">MSSSNLPPLVHRQLVPADSISAHYDNEADILLLQASGNHVDFTRDIKFHRMPFAGGLLFELQGLVGPIIQGETPYDITDGFNIELPSVNDPSNTVVINTANKKGWVVPIQYSKPSPTQPKSSTNGSNGSANSEVPEFKTVAGDHTIVVPLDKPYTIKQGDQFKGKGGAINLAFDDQYSNLTDASIEDGKIEWTLVPFQTGQTEVAVFVGQEDPSFFYRVNYNVEIVSPKESVTSKAKATVSVAGDTSNGYSTNGSQQAPKTDGLPLSWDGFVNIGYNLIKKQYSDAALYEIDATPLTRKPVSNEWGLVNNRIVCGLSGNKTAIIQSTGWGEFGSVQVIDSPWLGDAAINWPVSLEIHDAFSILRKGGYKQPIEAVTLRQPVYPGDDQPFYIFSIGNEFIAVGVNDKKIQNFGVSEHKIQKA</sequence>
<reference evidence="2" key="1">
    <citation type="journal article" date="2020" name="BMC Genomics">
        <title>Correction to: Identification and distribution of gene clusters required for synthesis of sphingolipid metabolism inhibitors in diverse species of the filamentous fungus Fusarium.</title>
        <authorList>
            <person name="Kim H.S."/>
            <person name="Lohmar J.M."/>
            <person name="Busman M."/>
            <person name="Brown D.W."/>
            <person name="Naumann T.A."/>
            <person name="Divon H.H."/>
            <person name="Lysoe E."/>
            <person name="Uhlig S."/>
            <person name="Proctor R.H."/>
        </authorList>
    </citation>
    <scope>NUCLEOTIDE SEQUENCE</scope>
    <source>
        <strain evidence="2">NRRL 20472</strain>
    </source>
</reference>
<comment type="caution">
    <text evidence="2">The sequence shown here is derived from an EMBL/GenBank/DDBJ whole genome shotgun (WGS) entry which is preliminary data.</text>
</comment>
<dbReference type="EMBL" id="JABEXW010000658">
    <property type="protein sequence ID" value="KAF4959592.1"/>
    <property type="molecule type" value="Genomic_DNA"/>
</dbReference>
<evidence type="ECO:0000256" key="1">
    <source>
        <dbReference type="SAM" id="MobiDB-lite"/>
    </source>
</evidence>
<name>A0A8H4TKW3_9HYPO</name>
<accession>A0A8H4TKW3</accession>
<reference evidence="2" key="2">
    <citation type="submission" date="2020-05" db="EMBL/GenBank/DDBJ databases">
        <authorList>
            <person name="Kim H.-S."/>
            <person name="Proctor R.H."/>
            <person name="Brown D.W."/>
        </authorList>
    </citation>
    <scope>NUCLEOTIDE SEQUENCE</scope>
    <source>
        <strain evidence="2">NRRL 20472</strain>
    </source>
</reference>
<evidence type="ECO:0000313" key="3">
    <source>
        <dbReference type="Proteomes" id="UP000622797"/>
    </source>
</evidence>
<keyword evidence="3" id="KW-1185">Reference proteome</keyword>
<dbReference type="Proteomes" id="UP000622797">
    <property type="component" value="Unassembled WGS sequence"/>
</dbReference>
<proteinExistence type="predicted"/>
<evidence type="ECO:0000313" key="2">
    <source>
        <dbReference type="EMBL" id="KAF4959592.1"/>
    </source>
</evidence>
<feature type="region of interest" description="Disordered" evidence="1">
    <location>
        <begin position="110"/>
        <end position="134"/>
    </location>
</feature>